<dbReference type="AlphaFoldDB" id="A0AAW8DQV5"/>
<protein>
    <submittedName>
        <fullName evidence="2">Uncharacterized protein</fullName>
    </submittedName>
</protein>
<proteinExistence type="predicted"/>
<evidence type="ECO:0000256" key="1">
    <source>
        <dbReference type="SAM" id="MobiDB-lite"/>
    </source>
</evidence>
<evidence type="ECO:0000313" key="3">
    <source>
        <dbReference type="Proteomes" id="UP001244295"/>
    </source>
</evidence>
<dbReference type="RefSeq" id="WP_307692796.1">
    <property type="nucleotide sequence ID" value="NZ_JAUSRS010000002.1"/>
</dbReference>
<feature type="region of interest" description="Disordered" evidence="1">
    <location>
        <begin position="1"/>
        <end position="21"/>
    </location>
</feature>
<comment type="caution">
    <text evidence="2">The sequence shown here is derived from an EMBL/GenBank/DDBJ whole genome shotgun (WGS) entry which is preliminary data.</text>
</comment>
<reference evidence="2" key="1">
    <citation type="submission" date="2023-07" db="EMBL/GenBank/DDBJ databases">
        <title>Sorghum-associated microbial communities from plants grown in Nebraska, USA.</title>
        <authorList>
            <person name="Schachtman D."/>
        </authorList>
    </citation>
    <scope>NUCLEOTIDE SEQUENCE</scope>
    <source>
        <strain evidence="2">DS2795</strain>
    </source>
</reference>
<accession>A0AAW8DQV5</accession>
<evidence type="ECO:0000313" key="2">
    <source>
        <dbReference type="EMBL" id="MDP9921846.1"/>
    </source>
</evidence>
<dbReference type="Proteomes" id="UP001244295">
    <property type="component" value="Unassembled WGS sequence"/>
</dbReference>
<name>A0AAW8DQV5_9BURK</name>
<dbReference type="EMBL" id="JAUSRR010000002">
    <property type="protein sequence ID" value="MDP9921846.1"/>
    <property type="molecule type" value="Genomic_DNA"/>
</dbReference>
<sequence>MAAIDSSVSEPERDDGVTLGTSRRCSTAAQFIAPERRVPLRLSLMFLDERFYHAARLD</sequence>
<gene>
    <name evidence="2" type="ORF">J2W25_000861</name>
</gene>
<organism evidence="2 3">
    <name type="scientific">Variovorax boronicumulans</name>
    <dbReference type="NCBI Taxonomy" id="436515"/>
    <lineage>
        <taxon>Bacteria</taxon>
        <taxon>Pseudomonadati</taxon>
        <taxon>Pseudomonadota</taxon>
        <taxon>Betaproteobacteria</taxon>
        <taxon>Burkholderiales</taxon>
        <taxon>Comamonadaceae</taxon>
        <taxon>Variovorax</taxon>
    </lineage>
</organism>